<evidence type="ECO:0000256" key="9">
    <source>
        <dbReference type="ARBA" id="ARBA00022932"/>
    </source>
</evidence>
<accession>A0A5B9D6G2</accession>
<dbReference type="Pfam" id="PF24846">
    <property type="entry name" value="PolC_DP2_cat"/>
    <property type="match status" value="1"/>
</dbReference>
<dbReference type="GO" id="GO:0003887">
    <property type="term" value="F:DNA-directed DNA polymerase activity"/>
    <property type="evidence" value="ECO:0007669"/>
    <property type="project" value="UniProtKB-UniRule"/>
</dbReference>
<sequence>MPIVCSEKQTRYFDKIEADVLKIYEFAEEARKIGVDPECKVECPPAKDMASRVEQLVGPTGIAEKLREWKEKGYDQDESCFRAMDLIIEGKFGKHDNNELADLAIRVALAVKTEGVVSAPLEGISKVVIRDNKIGGKPYLSLYFAGPIRAAGGTVQAFAVLCAEYVRQKMKIAPWKATDEECERFVEEVKMYDRILNLQYPSTHEEISFAVDHLTIELNGDPTETQEVSAHRDLPRIDTNFVRGGPCLVLNDGLLLKAKKIQKIIDKRKISGWDWLKKLKKLGQIDQTKEEDADEKDKSQNYDGDLYKGKNVEIEDTSMKKTIDTPVLKRKSMLEEKNPPLNKFIADVIAGRPVFAFPSEIGGQRIRYGRSRNTGLAASGIHPSQMFLLEKFMAIGTQIRIERPGKSSSVMPVTSIEPPIVLMKNGDVKQLWNIKEAQKISDKRNTEKILFLGDILFGYGEFAENNHIMLPSGYVEEWWSVELEDELKKKIQNKKNPFENLPTSINKENIDKMIQNPFTNIPTGQQALDLAINFNIGLHPRYLDHWGNINGVDLLKFRDGFKQGILELFSLQDIAELSTFSTENLNEKLKDGLLISNNPKIKHILENAFVIHDSEDSHLRIHQNRAIIFIELLGFGKTAKKTDKIDKKAKDLTALDLFPYLSTIEVHDKAPYYMGSRMGRPEKAKERTMRPPVQSLFPIGHDAKLARSFQNASQKPSIKIDICQKKCPKCDAITFLNLCPKCGTHTEIQKICPNCNGLYEKQENLCPKCQRALVNSSIKKISFKTYFENALKNIHKTIPTIKGVKGMTSEYKIPEPLEKGILRAINKVWVYKDGTIRADSTDIPLTHFNCKEIGVSVEKIKELGYDNDTYGNPIIDDSQIIELKVQDVLLTDHLGDYFVRVAKFVDDELEYLYKKPRFYNITDKYQLIGHYMAGLAPHTSAAIIGRLIGFTQAESGYAHPYWHAAKRRNSDGDEDGIMLLLECLLNFSRYYLPSSLGGKMDAPLVISLLLDPLEVDSESHNVDYGSRYPLQFYLDSQKYVKPIEMNGYMDIFKHHLRKESQFEGSMFTHPTKSINLGPHKSAYSLFKTMNEKIDSQLYLAKVISAVYEQEVARKVIGSHFAPDILGNLRAFSTQTFRCVRCGEKFRRIPLSGKCTKCKGKLLLTVTSGGIKKYLPKAQEMIKEFNLGAYTEQRWKIIEKNVASLCDNPKIKQQTIASFFK</sequence>
<keyword evidence="10 14" id="KW-0238">DNA-binding</keyword>
<evidence type="ECO:0000256" key="7">
    <source>
        <dbReference type="ARBA" id="ARBA00022801"/>
    </source>
</evidence>
<name>A0A5B9D6G2_9ARCH</name>
<evidence type="ECO:0000259" key="16">
    <source>
        <dbReference type="Pfam" id="PF24844"/>
    </source>
</evidence>
<comment type="catalytic activity">
    <reaction evidence="14">
        <text>Exonucleolytic cleavage in the 3'- to 5'-direction to yield nucleoside 5'-phosphates.</text>
        <dbReference type="EC" id="3.1.11.1"/>
    </reaction>
</comment>
<dbReference type="GO" id="GO:0008310">
    <property type="term" value="F:single-stranded DNA 3'-5' DNA exonuclease activity"/>
    <property type="evidence" value="ECO:0007669"/>
    <property type="project" value="UniProtKB-EC"/>
</dbReference>
<keyword evidence="7 14" id="KW-0378">Hydrolase</keyword>
<dbReference type="GeneID" id="41328526"/>
<evidence type="ECO:0000256" key="14">
    <source>
        <dbReference type="HAMAP-Rule" id="MF_00324"/>
    </source>
</evidence>
<dbReference type="KEGG" id="psyt:DSAG12_00523"/>
<dbReference type="NCBIfam" id="NF003103">
    <property type="entry name" value="PRK04023.1"/>
    <property type="match status" value="1"/>
</dbReference>
<dbReference type="EMBL" id="CP042905">
    <property type="protein sequence ID" value="QEE14709.1"/>
    <property type="molecule type" value="Genomic_DNA"/>
</dbReference>
<proteinExistence type="inferred from homology"/>
<dbReference type="Proteomes" id="UP000321408">
    <property type="component" value="Chromosome"/>
</dbReference>
<evidence type="ECO:0000256" key="3">
    <source>
        <dbReference type="ARBA" id="ARBA00022679"/>
    </source>
</evidence>
<keyword evidence="19" id="KW-1185">Reference proteome</keyword>
<comment type="function">
    <text evidence="12 14">Possesses two activities: a DNA synthesis (polymerase) and an exonucleolytic activity that degrades single-stranded DNA in the 3'- to 5'-direction. Has a template-primer preference which is characteristic of a replicative DNA polymerase.</text>
</comment>
<evidence type="ECO:0000256" key="13">
    <source>
        <dbReference type="ARBA" id="ARBA00049244"/>
    </source>
</evidence>
<evidence type="ECO:0000256" key="8">
    <source>
        <dbReference type="ARBA" id="ARBA00022839"/>
    </source>
</evidence>
<comment type="subunit">
    <text evidence="2 14">Heterodimer of a large subunit and a small subunit.</text>
</comment>
<keyword evidence="5 14" id="KW-0235">DNA replication</keyword>
<dbReference type="PANTHER" id="PTHR42210:SF1">
    <property type="entry name" value="DNA POLYMERASE II LARGE SUBUNIT"/>
    <property type="match status" value="1"/>
</dbReference>
<comment type="similarity">
    <text evidence="1 14">Belongs to the archaeal DNA polymerase II family.</text>
</comment>
<evidence type="ECO:0000313" key="18">
    <source>
        <dbReference type="EMBL" id="QEE14709.1"/>
    </source>
</evidence>
<dbReference type="Pfam" id="PF24844">
    <property type="entry name" value="PolC_DP2_central"/>
    <property type="match status" value="1"/>
</dbReference>
<keyword evidence="8 14" id="KW-0269">Exonuclease</keyword>
<keyword evidence="6 14" id="KW-0540">Nuclease</keyword>
<evidence type="ECO:0000256" key="11">
    <source>
        <dbReference type="ARBA" id="ARBA00023268"/>
    </source>
</evidence>
<evidence type="ECO:0000259" key="15">
    <source>
        <dbReference type="Pfam" id="PF03833"/>
    </source>
</evidence>
<feature type="domain" description="DNA polymerase II large subunit DP2 central" evidence="16">
    <location>
        <begin position="339"/>
        <end position="756"/>
    </location>
</feature>
<dbReference type="EC" id="3.1.11.1" evidence="14"/>
<evidence type="ECO:0000259" key="17">
    <source>
        <dbReference type="Pfam" id="PF24846"/>
    </source>
</evidence>
<evidence type="ECO:0000256" key="5">
    <source>
        <dbReference type="ARBA" id="ARBA00022705"/>
    </source>
</evidence>
<dbReference type="PANTHER" id="PTHR42210">
    <property type="entry name" value="DNA POLYMERASE II LARGE SUBUNIT"/>
    <property type="match status" value="1"/>
</dbReference>
<protein>
    <recommendedName>
        <fullName evidence="14">DNA polymerase II large subunit</fullName>
        <shortName evidence="14">Pol II</shortName>
        <ecNumber evidence="14">2.7.7.7</ecNumber>
    </recommendedName>
    <alternativeName>
        <fullName evidence="14">Exodeoxyribonuclease large subunit</fullName>
        <ecNumber evidence="14">3.1.11.1</ecNumber>
    </alternativeName>
</protein>
<reference evidence="18 19" key="1">
    <citation type="journal article" date="2020" name="Nature">
        <title>Isolation of an archaeon at the prokaryote-eukaryote interface.</title>
        <authorList>
            <person name="Imachi H."/>
            <person name="Nobu M.K."/>
            <person name="Nakahara N."/>
            <person name="Morono Y."/>
            <person name="Ogawara M."/>
            <person name="Takaki Y."/>
            <person name="Takano Y."/>
            <person name="Uematsu K."/>
            <person name="Ikuta T."/>
            <person name="Ito M."/>
            <person name="Matsui Y."/>
            <person name="Miyazaki M."/>
            <person name="Murata K."/>
            <person name="Saito Y."/>
            <person name="Sakai S."/>
            <person name="Song C."/>
            <person name="Tasumi E."/>
            <person name="Yamanaka Y."/>
            <person name="Yamaguchi T."/>
            <person name="Kamagata Y."/>
            <person name="Tamaki H."/>
            <person name="Takai K."/>
        </authorList>
    </citation>
    <scope>NUCLEOTIDE SEQUENCE [LARGE SCALE GENOMIC DNA]</scope>
    <source>
        <strain evidence="18 19">MK-D1</strain>
    </source>
</reference>
<evidence type="ECO:0000256" key="4">
    <source>
        <dbReference type="ARBA" id="ARBA00022695"/>
    </source>
</evidence>
<dbReference type="Pfam" id="PF03833">
    <property type="entry name" value="PolC_DP2_N"/>
    <property type="match status" value="1"/>
</dbReference>
<dbReference type="GO" id="GO:0003677">
    <property type="term" value="F:DNA binding"/>
    <property type="evidence" value="ECO:0007669"/>
    <property type="project" value="UniProtKB-UniRule"/>
</dbReference>
<evidence type="ECO:0000313" key="19">
    <source>
        <dbReference type="Proteomes" id="UP000321408"/>
    </source>
</evidence>
<dbReference type="PIRSF" id="PIRSF016275">
    <property type="entry name" value="PolC_DP2"/>
    <property type="match status" value="1"/>
</dbReference>
<dbReference type="RefSeq" id="WP_147661653.1">
    <property type="nucleotide sequence ID" value="NZ_CP042905.2"/>
</dbReference>
<dbReference type="InterPro" id="IPR056172">
    <property type="entry name" value="PolC_DP2_cat_dom"/>
</dbReference>
<keyword evidence="4 14" id="KW-0548">Nucleotidyltransferase</keyword>
<dbReference type="OrthoDB" id="7529at2157"/>
<keyword evidence="11 14" id="KW-0511">Multifunctional enzyme</keyword>
<dbReference type="NCBIfam" id="TIGR00354">
    <property type="entry name" value="polC"/>
    <property type="match status" value="1"/>
</dbReference>
<comment type="catalytic activity">
    <reaction evidence="13 14">
        <text>DNA(n) + a 2'-deoxyribonucleoside 5'-triphosphate = DNA(n+1) + diphosphate</text>
        <dbReference type="Rhea" id="RHEA:22508"/>
        <dbReference type="Rhea" id="RHEA-COMP:17339"/>
        <dbReference type="Rhea" id="RHEA-COMP:17340"/>
        <dbReference type="ChEBI" id="CHEBI:33019"/>
        <dbReference type="ChEBI" id="CHEBI:61560"/>
        <dbReference type="ChEBI" id="CHEBI:173112"/>
        <dbReference type="EC" id="2.7.7.7"/>
    </reaction>
</comment>
<evidence type="ECO:0000256" key="6">
    <source>
        <dbReference type="ARBA" id="ARBA00022722"/>
    </source>
</evidence>
<keyword evidence="9 14" id="KW-0239">DNA-directed DNA polymerase</keyword>
<gene>
    <name evidence="14" type="primary">polC</name>
    <name evidence="18" type="ORF">DSAG12_00523</name>
</gene>
<evidence type="ECO:0000256" key="2">
    <source>
        <dbReference type="ARBA" id="ARBA00011315"/>
    </source>
</evidence>
<feature type="domain" description="DNA polymerase II large subunit DP2 catalytic" evidence="17">
    <location>
        <begin position="798"/>
        <end position="1092"/>
    </location>
</feature>
<dbReference type="HAMAP" id="MF_00324">
    <property type="entry name" value="DNApol_II_L_arch"/>
    <property type="match status" value="1"/>
</dbReference>
<evidence type="ECO:0000256" key="1">
    <source>
        <dbReference type="ARBA" id="ARBA00011053"/>
    </source>
</evidence>
<keyword evidence="3 14" id="KW-0808">Transferase</keyword>
<reference evidence="18 19" key="2">
    <citation type="journal article" date="2024" name="Int. J. Syst. Evol. Microbiol.">
        <title>Promethearchaeum syntrophicum gen. nov., sp. nov., an anaerobic, obligately syntrophic archaeon, the first isolate of the lineage 'Asgard' archaea, and proposal of the new archaeal phylum Promethearchaeota phyl. nov. and kingdom Promethearchaeati regn. nov.</title>
        <authorList>
            <person name="Imachi H."/>
            <person name="Nobu M.K."/>
            <person name="Kato S."/>
            <person name="Takaki Y."/>
            <person name="Miyazaki M."/>
            <person name="Miyata M."/>
            <person name="Ogawara M."/>
            <person name="Saito Y."/>
            <person name="Sakai S."/>
            <person name="Tahara Y.O."/>
            <person name="Takano Y."/>
            <person name="Tasumi E."/>
            <person name="Uematsu K."/>
            <person name="Yoshimura T."/>
            <person name="Itoh T."/>
            <person name="Ohkuma M."/>
            <person name="Takai K."/>
        </authorList>
    </citation>
    <scope>NUCLEOTIDE SEQUENCE [LARGE SCALE GENOMIC DNA]</scope>
    <source>
        <strain evidence="18 19">MK-D1</strain>
    </source>
</reference>
<dbReference type="AlphaFoldDB" id="A0A5B9D6G2"/>
<dbReference type="InterPro" id="IPR016033">
    <property type="entry name" value="PolC_DP2_N"/>
</dbReference>
<dbReference type="GO" id="GO:0006261">
    <property type="term" value="P:DNA-templated DNA replication"/>
    <property type="evidence" value="ECO:0007669"/>
    <property type="project" value="UniProtKB-UniRule"/>
</dbReference>
<dbReference type="InterPro" id="IPR004475">
    <property type="entry name" value="PolC_DP2"/>
</dbReference>
<dbReference type="EC" id="2.7.7.7" evidence="14"/>
<dbReference type="InterPro" id="IPR056171">
    <property type="entry name" value="PolC_DP2_central_dom"/>
</dbReference>
<evidence type="ECO:0000256" key="10">
    <source>
        <dbReference type="ARBA" id="ARBA00023125"/>
    </source>
</evidence>
<dbReference type="GO" id="GO:0006308">
    <property type="term" value="P:DNA catabolic process"/>
    <property type="evidence" value="ECO:0007669"/>
    <property type="project" value="UniProtKB-UniRule"/>
</dbReference>
<organism evidence="18 19">
    <name type="scientific">Promethearchaeum syntrophicum</name>
    <dbReference type="NCBI Taxonomy" id="2594042"/>
    <lineage>
        <taxon>Archaea</taxon>
        <taxon>Promethearchaeati</taxon>
        <taxon>Promethearchaeota</taxon>
        <taxon>Promethearchaeia</taxon>
        <taxon>Promethearchaeales</taxon>
        <taxon>Promethearchaeaceae</taxon>
        <taxon>Promethearchaeum</taxon>
    </lineage>
</organism>
<evidence type="ECO:0000256" key="12">
    <source>
        <dbReference type="ARBA" id="ARBA00025068"/>
    </source>
</evidence>
<feature type="domain" description="DNA polymerase II large subunit DP2 N-terminal" evidence="15">
    <location>
        <begin position="11"/>
        <end position="281"/>
    </location>
</feature>